<keyword evidence="2" id="KW-0472">Membrane</keyword>
<sequence>MTHPEPRPAGPSDGHGGPIGPGRRRVHPLTPLLAGARALAAIIAIIAFNVVQQATFAGDLIELATGTGPLLWLSATGISVLVLAITAVASWVSWRHRFFELADDEVRIGSGWLIRSRRTARFDRVQAVDVNQPLLARLAGLGEVKVETAGGDHSDLTIRFLPLDDCRAVRAAVLEAKRDTAGDAGDTAAGIHDTHFHDTDDDPFTTGDWGAAVSPAPGSATVLHGPVPPPRLFGSAIIGPGLLLLALPVVFVGAAFAATTAFGLGGGVTLGEAVALAIGAVAGTSFIGIAVFFAGIVASAWQRWNKFHGFTLSADDAAGRLHISAA</sequence>
<keyword evidence="2" id="KW-1133">Transmembrane helix</keyword>
<feature type="transmembrane region" description="Helical" evidence="2">
    <location>
        <begin position="241"/>
        <end position="262"/>
    </location>
</feature>
<dbReference type="RefSeq" id="WP_290289227.1">
    <property type="nucleotide sequence ID" value="NZ_CP047211.1"/>
</dbReference>
<keyword evidence="5" id="KW-1185">Reference proteome</keyword>
<gene>
    <name evidence="4" type="ORF">ACFORJ_07250</name>
</gene>
<evidence type="ECO:0000256" key="2">
    <source>
        <dbReference type="SAM" id="Phobius"/>
    </source>
</evidence>
<evidence type="ECO:0000259" key="3">
    <source>
        <dbReference type="Pfam" id="PF03703"/>
    </source>
</evidence>
<accession>A0ABV7ZS60</accession>
<dbReference type="EMBL" id="JBHRZN010000002">
    <property type="protein sequence ID" value="MFC3849960.1"/>
    <property type="molecule type" value="Genomic_DNA"/>
</dbReference>
<reference evidence="5" key="1">
    <citation type="journal article" date="2019" name="Int. J. Syst. Evol. Microbiol.">
        <title>The Global Catalogue of Microorganisms (GCM) 10K type strain sequencing project: providing services to taxonomists for standard genome sequencing and annotation.</title>
        <authorList>
            <consortium name="The Broad Institute Genomics Platform"/>
            <consortium name="The Broad Institute Genome Sequencing Center for Infectious Disease"/>
            <person name="Wu L."/>
            <person name="Ma J."/>
        </authorList>
    </citation>
    <scope>NUCLEOTIDE SEQUENCE [LARGE SCALE GENOMIC DNA]</scope>
    <source>
        <strain evidence="5">CCUG 53252</strain>
    </source>
</reference>
<name>A0ABV7ZS60_9CORY</name>
<evidence type="ECO:0000256" key="1">
    <source>
        <dbReference type="SAM" id="MobiDB-lite"/>
    </source>
</evidence>
<keyword evidence="2" id="KW-0812">Transmembrane</keyword>
<comment type="caution">
    <text evidence="4">The sequence shown here is derived from an EMBL/GenBank/DDBJ whole genome shotgun (WGS) entry which is preliminary data.</text>
</comment>
<feature type="transmembrane region" description="Helical" evidence="2">
    <location>
        <begin position="32"/>
        <end position="51"/>
    </location>
</feature>
<dbReference type="Pfam" id="PF03703">
    <property type="entry name" value="bPH_2"/>
    <property type="match status" value="1"/>
</dbReference>
<protein>
    <submittedName>
        <fullName evidence="4">PH domain-containing protein</fullName>
    </submittedName>
</protein>
<dbReference type="PANTHER" id="PTHR34473:SF2">
    <property type="entry name" value="UPF0699 TRANSMEMBRANE PROTEIN YDBT"/>
    <property type="match status" value="1"/>
</dbReference>
<dbReference type="PANTHER" id="PTHR34473">
    <property type="entry name" value="UPF0699 TRANSMEMBRANE PROTEIN YDBS"/>
    <property type="match status" value="1"/>
</dbReference>
<organism evidence="4 5">
    <name type="scientific">Corynebacterium hansenii</name>
    <dbReference type="NCBI Taxonomy" id="394964"/>
    <lineage>
        <taxon>Bacteria</taxon>
        <taxon>Bacillati</taxon>
        <taxon>Actinomycetota</taxon>
        <taxon>Actinomycetes</taxon>
        <taxon>Mycobacteriales</taxon>
        <taxon>Corynebacteriaceae</taxon>
        <taxon>Corynebacterium</taxon>
    </lineage>
</organism>
<evidence type="ECO:0000313" key="5">
    <source>
        <dbReference type="Proteomes" id="UP001595751"/>
    </source>
</evidence>
<feature type="transmembrane region" description="Helical" evidence="2">
    <location>
        <begin position="71"/>
        <end position="92"/>
    </location>
</feature>
<feature type="domain" description="YdbS-like PH" evidence="3">
    <location>
        <begin position="94"/>
        <end position="171"/>
    </location>
</feature>
<evidence type="ECO:0000313" key="4">
    <source>
        <dbReference type="EMBL" id="MFC3849960.1"/>
    </source>
</evidence>
<feature type="region of interest" description="Disordered" evidence="1">
    <location>
        <begin position="1"/>
        <end position="21"/>
    </location>
</feature>
<proteinExistence type="predicted"/>
<dbReference type="InterPro" id="IPR005182">
    <property type="entry name" value="YdbS-like_PH"/>
</dbReference>
<feature type="transmembrane region" description="Helical" evidence="2">
    <location>
        <begin position="274"/>
        <end position="298"/>
    </location>
</feature>
<dbReference type="Proteomes" id="UP001595751">
    <property type="component" value="Unassembled WGS sequence"/>
</dbReference>